<name>A0A443YP88_9SPHI</name>
<keyword evidence="4" id="KW-0964">Secreted</keyword>
<gene>
    <name evidence="10" type="ORF">DPV69_15825</name>
</gene>
<feature type="signal peptide" evidence="8">
    <location>
        <begin position="1"/>
        <end position="25"/>
    </location>
</feature>
<feature type="domain" description="Secretion system C-terminal sorting" evidence="9">
    <location>
        <begin position="1114"/>
        <end position="1185"/>
    </location>
</feature>
<dbReference type="GO" id="GO:0009279">
    <property type="term" value="C:cell outer membrane"/>
    <property type="evidence" value="ECO:0007669"/>
    <property type="project" value="UniProtKB-SubCell"/>
</dbReference>
<keyword evidence="5 8" id="KW-0732">Signal</keyword>
<feature type="chain" id="PRO_5019071051" evidence="8">
    <location>
        <begin position="26"/>
        <end position="1187"/>
    </location>
</feature>
<dbReference type="NCBIfam" id="TIGR04183">
    <property type="entry name" value="Por_Secre_tail"/>
    <property type="match status" value="1"/>
</dbReference>
<comment type="subcellular location">
    <subcellularLocation>
        <location evidence="1">Cell envelope</location>
    </subcellularLocation>
    <subcellularLocation>
        <location evidence="2">Cell outer membrane</location>
    </subcellularLocation>
    <subcellularLocation>
        <location evidence="3">Secreted</location>
    </subcellularLocation>
</comment>
<evidence type="ECO:0000313" key="11">
    <source>
        <dbReference type="Proteomes" id="UP000284120"/>
    </source>
</evidence>
<keyword evidence="7" id="KW-0998">Cell outer membrane</keyword>
<keyword evidence="11" id="KW-1185">Reference proteome</keyword>
<proteinExistence type="predicted"/>
<dbReference type="Pfam" id="PF18962">
    <property type="entry name" value="Por_Secre_tail"/>
    <property type="match status" value="1"/>
</dbReference>
<dbReference type="NCBIfam" id="NF041518">
    <property type="entry name" value="choice_anch_Q"/>
    <property type="match status" value="2"/>
</dbReference>
<reference evidence="10 11" key="1">
    <citation type="submission" date="2018-06" db="EMBL/GenBank/DDBJ databases">
        <title>Pedobacter endophyticus sp. nov., an endophytic bacterium isolated from a leaf of Triticum aestivum.</title>
        <authorList>
            <person name="Zhang L."/>
        </authorList>
    </citation>
    <scope>NUCLEOTIDE SEQUENCE [LARGE SCALE GENOMIC DNA]</scope>
    <source>
        <strain evidence="10 11">CM134L-2</strain>
    </source>
</reference>
<organism evidence="10 11">
    <name type="scientific">Pedobacter chitinilyticus</name>
    <dbReference type="NCBI Taxonomy" id="2233776"/>
    <lineage>
        <taxon>Bacteria</taxon>
        <taxon>Pseudomonadati</taxon>
        <taxon>Bacteroidota</taxon>
        <taxon>Sphingobacteriia</taxon>
        <taxon>Sphingobacteriales</taxon>
        <taxon>Sphingobacteriaceae</taxon>
        <taxon>Pedobacter</taxon>
    </lineage>
</organism>
<evidence type="ECO:0000256" key="1">
    <source>
        <dbReference type="ARBA" id="ARBA00004196"/>
    </source>
</evidence>
<dbReference type="OrthoDB" id="8901262at2"/>
<evidence type="ECO:0000256" key="5">
    <source>
        <dbReference type="ARBA" id="ARBA00022729"/>
    </source>
</evidence>
<dbReference type="GO" id="GO:0005576">
    <property type="term" value="C:extracellular region"/>
    <property type="evidence" value="ECO:0007669"/>
    <property type="project" value="UniProtKB-SubCell"/>
</dbReference>
<evidence type="ECO:0000256" key="7">
    <source>
        <dbReference type="ARBA" id="ARBA00023237"/>
    </source>
</evidence>
<dbReference type="InterPro" id="IPR012334">
    <property type="entry name" value="Pectin_lyas_fold"/>
</dbReference>
<dbReference type="SUPFAM" id="SSF51126">
    <property type="entry name" value="Pectin lyase-like"/>
    <property type="match status" value="3"/>
</dbReference>
<evidence type="ECO:0000259" key="9">
    <source>
        <dbReference type="Pfam" id="PF18962"/>
    </source>
</evidence>
<evidence type="ECO:0000256" key="8">
    <source>
        <dbReference type="SAM" id="SignalP"/>
    </source>
</evidence>
<evidence type="ECO:0000256" key="6">
    <source>
        <dbReference type="ARBA" id="ARBA00023136"/>
    </source>
</evidence>
<comment type="caution">
    <text evidence="10">The sequence shown here is derived from an EMBL/GenBank/DDBJ whole genome shotgun (WGS) entry which is preliminary data.</text>
</comment>
<dbReference type="PANTHER" id="PTHR11319:SF35">
    <property type="entry name" value="OUTER MEMBRANE PROTEIN PMPC-RELATED"/>
    <property type="match status" value="1"/>
</dbReference>
<dbReference type="SMART" id="SM00710">
    <property type="entry name" value="PbH1"/>
    <property type="match status" value="7"/>
</dbReference>
<keyword evidence="6" id="KW-0472">Membrane</keyword>
<protein>
    <submittedName>
        <fullName evidence="10">T9SS type A sorting domain-containing protein</fullName>
    </submittedName>
</protein>
<evidence type="ECO:0000256" key="2">
    <source>
        <dbReference type="ARBA" id="ARBA00004442"/>
    </source>
</evidence>
<dbReference type="InterPro" id="IPR026444">
    <property type="entry name" value="Secre_tail"/>
</dbReference>
<dbReference type="Pfam" id="PF02415">
    <property type="entry name" value="Chlam_PMP"/>
    <property type="match status" value="1"/>
</dbReference>
<dbReference type="EMBL" id="SAYW01000005">
    <property type="protein sequence ID" value="RWU05611.1"/>
    <property type="molecule type" value="Genomic_DNA"/>
</dbReference>
<evidence type="ECO:0000256" key="4">
    <source>
        <dbReference type="ARBA" id="ARBA00022525"/>
    </source>
</evidence>
<dbReference type="InterPro" id="IPR006626">
    <property type="entry name" value="PbH1"/>
</dbReference>
<sequence length="1187" mass="126120">MKNQSNMMKIKITTLFIFLASFSFAQTPDANGIVYVKKGATGSGDSWDNAVGELADVLKVAKANTAIKQVWVAGGTYKPMYSPFDHNFGADDGRNNSFLLVKDLKIYGGFAGIETNLAQRDLSVASNQSFLSGDANGNDAVTGRGETLTFANNADNYYHVVISAGDMGTAELNGFNVKGGNANSAIFIRRQINSIGVSNHSNFGGLYINNSSPTITLCHFSQNYATGYGGGIGTFGTRAPIITLCTISGNSASQGGGIYLGGPLDINNCLISENRATNGGGVYIDSSLPKLASCNISNNYATTGGGLHNTSSPTVMSCRFSNNKAEHGGGVYIDVNFSKPKFVNCLMANNGGGSGGALEHSYEALNTYTLLLNCTLYGNSRATGTSLHIPCGEIRIENCILWDNGRRSRYEYAEVKVKKSLVDGDIINTSWGSYTDLIPRDNVTTEKLFIDAPNGNFKLRLGSPAIGSGDNSLYENGDDETGNSSLATDRDAAGNARLWRQNIDLGAYENTNTEILYVKNDATGERNGDSWQNAMPDLADALLLAKTLDIEAYGAIKEIWVSKGTHKPKYSAESGANFGTNQGRDNAFLMVRGVKLYGGFAGTETSLAQRDLSVSTNTTTLSGDFNNDDIITGKGQSLSITNNSENAYHVVISADNSTGAVLDGFTITGGNANTSATFTVSGQTIYRTAGGGMAVHGASPSLSNLKFYGNSASIAGGGMYNYDASPSLNKISFIKNKGGALGMAFSPTLQLNEVSFNENHALYGGGMVIDASSSPILTNVSFTGNYASMGGAVHNSGPTIYNRVSFTENTALSNGGAIYNPLASPKFINASFIGNSAPVGGAVHSYGATAKPEFTNCTFSANQATNGQAIHATTSSQITLNNCIVWKNTGFIGNNNLEENSATYILKNTLLQYSGNGFNISLDAASSSLRNVNPLFANINGTDNIAGTADDNLNLKSGSPAINAGNNTLYEDSDGNGSNNSLTTDKDLAGNQRLLGASIDLGAFESISTLPVTLLSFQIKKENNSAVLTWETASEKDNAGFEIFRATDDKNFASIATIAGKGTTNQKSSYIWYDRHPLNDLNYYKLVQKDIDGKTEELGIGTLNFKLNSEGVLLYPNPVIEKAKVFFDEGKYKNIMLLDISGRVLQRQKINPTETEKVIAMDSIPKGTYLLKLQGDTQKSIVKIIKN</sequence>
<dbReference type="InterPro" id="IPR003368">
    <property type="entry name" value="POMP_repeat"/>
</dbReference>
<dbReference type="PANTHER" id="PTHR11319">
    <property type="entry name" value="G PROTEIN-COUPLED RECEPTOR-RELATED"/>
    <property type="match status" value="1"/>
</dbReference>
<dbReference type="AlphaFoldDB" id="A0A443YP88"/>
<dbReference type="InterPro" id="IPR059226">
    <property type="entry name" value="Choice_anch_Q_dom"/>
</dbReference>
<evidence type="ECO:0000256" key="3">
    <source>
        <dbReference type="ARBA" id="ARBA00004613"/>
    </source>
</evidence>
<dbReference type="RefSeq" id="WP_113648372.1">
    <property type="nucleotide sequence ID" value="NZ_QMHN01000005.1"/>
</dbReference>
<evidence type="ECO:0000313" key="10">
    <source>
        <dbReference type="EMBL" id="RWU05611.1"/>
    </source>
</evidence>
<dbReference type="Gene3D" id="2.160.20.10">
    <property type="entry name" value="Single-stranded right-handed beta-helix, Pectin lyase-like"/>
    <property type="match status" value="2"/>
</dbReference>
<dbReference type="NCBIfam" id="TIGR01376">
    <property type="entry name" value="POMP_repeat"/>
    <property type="match status" value="1"/>
</dbReference>
<dbReference type="InterPro" id="IPR011050">
    <property type="entry name" value="Pectin_lyase_fold/virulence"/>
</dbReference>
<dbReference type="Proteomes" id="UP000284120">
    <property type="component" value="Unassembled WGS sequence"/>
</dbReference>
<accession>A0A443YP88</accession>